<feature type="domain" description="Sugar 3,4-ketoisomerase QdtA cupin" evidence="1">
    <location>
        <begin position="1"/>
        <end position="129"/>
    </location>
</feature>
<accession>A0A1M5C962</accession>
<dbReference type="EMBL" id="FQVQ01000011">
    <property type="protein sequence ID" value="SHF51289.1"/>
    <property type="molecule type" value="Genomic_DNA"/>
</dbReference>
<evidence type="ECO:0000313" key="2">
    <source>
        <dbReference type="EMBL" id="SHF51289.1"/>
    </source>
</evidence>
<dbReference type="Pfam" id="PF05523">
    <property type="entry name" value="FdtA"/>
    <property type="match status" value="1"/>
</dbReference>
<dbReference type="InterPro" id="IPR008894">
    <property type="entry name" value="QdtA_cupin_dom"/>
</dbReference>
<proteinExistence type="predicted"/>
<dbReference type="InterPro" id="IPR011051">
    <property type="entry name" value="RmlC_Cupin_sf"/>
</dbReference>
<dbReference type="Proteomes" id="UP000184147">
    <property type="component" value="Unassembled WGS sequence"/>
</dbReference>
<gene>
    <name evidence="2" type="ORF">SAMN05444377_11118</name>
</gene>
<evidence type="ECO:0000259" key="1">
    <source>
        <dbReference type="Pfam" id="PF05523"/>
    </source>
</evidence>
<organism evidence="2 3">
    <name type="scientific">Flavobacterium fontis</name>
    <dbReference type="NCBI Taxonomy" id="1124188"/>
    <lineage>
        <taxon>Bacteria</taxon>
        <taxon>Pseudomonadati</taxon>
        <taxon>Bacteroidota</taxon>
        <taxon>Flavobacteriia</taxon>
        <taxon>Flavobacteriales</taxon>
        <taxon>Flavobacteriaceae</taxon>
        <taxon>Flavobacterium</taxon>
    </lineage>
</organism>
<evidence type="ECO:0000313" key="3">
    <source>
        <dbReference type="Proteomes" id="UP000184147"/>
    </source>
</evidence>
<dbReference type="OrthoDB" id="9795513at2"/>
<dbReference type="InterPro" id="IPR014710">
    <property type="entry name" value="RmlC-like_jellyroll"/>
</dbReference>
<keyword evidence="3" id="KW-1185">Reference proteome</keyword>
<dbReference type="Gene3D" id="2.60.120.10">
    <property type="entry name" value="Jelly Rolls"/>
    <property type="match status" value="1"/>
</dbReference>
<sequence>MKYTLIDIPRIKNPKGNLAVVELDTIPFPIQRVYYLYDVPAGSKRGGHAHKNLQQLLVPVSGSFDVVLKDGKHVERITLNRPDKGLLIENNIWRELENFTSGAVCMVLASAPYDEADYIRVYREYLNYLKEL</sequence>
<dbReference type="STRING" id="1124188.SAMN05444377_11118"/>
<reference evidence="2 3" key="1">
    <citation type="submission" date="2016-11" db="EMBL/GenBank/DDBJ databases">
        <authorList>
            <person name="Jaros S."/>
            <person name="Januszkiewicz K."/>
            <person name="Wedrychowicz H."/>
        </authorList>
    </citation>
    <scope>NUCLEOTIDE SEQUENCE [LARGE SCALE GENOMIC DNA]</scope>
    <source>
        <strain evidence="2 3">DSM 25660</strain>
    </source>
</reference>
<dbReference type="CDD" id="cd20292">
    <property type="entry name" value="cupin_QdtA-like"/>
    <property type="match status" value="1"/>
</dbReference>
<dbReference type="RefSeq" id="WP_073363891.1">
    <property type="nucleotide sequence ID" value="NZ_FQVQ01000011.1"/>
</dbReference>
<name>A0A1M5C962_9FLAO</name>
<protein>
    <submittedName>
        <fullName evidence="2">WxcM-like, C-terminal</fullName>
    </submittedName>
</protein>
<dbReference type="SUPFAM" id="SSF51182">
    <property type="entry name" value="RmlC-like cupins"/>
    <property type="match status" value="1"/>
</dbReference>
<dbReference type="AlphaFoldDB" id="A0A1M5C962"/>